<dbReference type="Proteomes" id="UP001054837">
    <property type="component" value="Unassembled WGS sequence"/>
</dbReference>
<proteinExistence type="predicted"/>
<reference evidence="1 2" key="1">
    <citation type="submission" date="2021-06" db="EMBL/GenBank/DDBJ databases">
        <title>Caerostris darwini draft genome.</title>
        <authorList>
            <person name="Kono N."/>
            <person name="Arakawa K."/>
        </authorList>
    </citation>
    <scope>NUCLEOTIDE SEQUENCE [LARGE SCALE GENOMIC DNA]</scope>
</reference>
<protein>
    <submittedName>
        <fullName evidence="1">Tektin</fullName>
    </submittedName>
</protein>
<dbReference type="EMBL" id="BPLQ01009257">
    <property type="protein sequence ID" value="GIY42734.1"/>
    <property type="molecule type" value="Genomic_DNA"/>
</dbReference>
<name>A0AAV4TAM4_9ARAC</name>
<dbReference type="AlphaFoldDB" id="A0AAV4TAM4"/>
<sequence length="207" mass="23727">MRELHKSRYTQAIPGINRIDDHVRFTQGEKCLNFFGDVCLKRFALKSLKKYGLACVSRSLRSNLAVPADVDSCCSAGVPFQDKLLADAANAHQRGRHTKLWCETTTKTAESNIRDTYGARDAKLRQWKEHLNKEVDKLALEIARVESFQREVVRRRQYLSDVIRASDMTANFRKSLPDKGEDHIGLMQKEVSATSDFISTFEYSYFN</sequence>
<comment type="caution">
    <text evidence="1">The sequence shown here is derived from an EMBL/GenBank/DDBJ whole genome shotgun (WGS) entry which is preliminary data.</text>
</comment>
<gene>
    <name evidence="1" type="primary">AVEN_53333_1</name>
    <name evidence="1" type="ORF">CDAR_53551</name>
</gene>
<keyword evidence="2" id="KW-1185">Reference proteome</keyword>
<evidence type="ECO:0000313" key="2">
    <source>
        <dbReference type="Proteomes" id="UP001054837"/>
    </source>
</evidence>
<accession>A0AAV4TAM4</accession>
<evidence type="ECO:0000313" key="1">
    <source>
        <dbReference type="EMBL" id="GIY42734.1"/>
    </source>
</evidence>
<organism evidence="1 2">
    <name type="scientific">Caerostris darwini</name>
    <dbReference type="NCBI Taxonomy" id="1538125"/>
    <lineage>
        <taxon>Eukaryota</taxon>
        <taxon>Metazoa</taxon>
        <taxon>Ecdysozoa</taxon>
        <taxon>Arthropoda</taxon>
        <taxon>Chelicerata</taxon>
        <taxon>Arachnida</taxon>
        <taxon>Araneae</taxon>
        <taxon>Araneomorphae</taxon>
        <taxon>Entelegynae</taxon>
        <taxon>Araneoidea</taxon>
        <taxon>Araneidae</taxon>
        <taxon>Caerostris</taxon>
    </lineage>
</organism>